<evidence type="ECO:0000256" key="20">
    <source>
        <dbReference type="ARBA" id="ARBA00047808"/>
    </source>
</evidence>
<dbReference type="GO" id="GO:0046656">
    <property type="term" value="P:folic acid biosynthetic process"/>
    <property type="evidence" value="ECO:0007669"/>
    <property type="project" value="UniProtKB-KW"/>
</dbReference>
<dbReference type="Pfam" id="PF08245">
    <property type="entry name" value="Mur_ligase_M"/>
    <property type="match status" value="1"/>
</dbReference>
<dbReference type="Pfam" id="PF02875">
    <property type="entry name" value="Mur_ligase_C"/>
    <property type="match status" value="1"/>
</dbReference>
<evidence type="ECO:0000256" key="2">
    <source>
        <dbReference type="ARBA" id="ARBA00002714"/>
    </source>
</evidence>
<comment type="subunit">
    <text evidence="6">Monomer.</text>
</comment>
<dbReference type="Proteomes" id="UP000565262">
    <property type="component" value="Unassembled WGS sequence"/>
</dbReference>
<dbReference type="Gene3D" id="3.40.1190.10">
    <property type="entry name" value="Mur-like, catalytic domain"/>
    <property type="match status" value="1"/>
</dbReference>
<dbReference type="NCBIfam" id="TIGR01499">
    <property type="entry name" value="folC"/>
    <property type="match status" value="1"/>
</dbReference>
<dbReference type="GO" id="GO:0005737">
    <property type="term" value="C:cytoplasm"/>
    <property type="evidence" value="ECO:0007669"/>
    <property type="project" value="TreeGrafter"/>
</dbReference>
<evidence type="ECO:0000256" key="22">
    <source>
        <dbReference type="ARBA" id="ARBA00049161"/>
    </source>
</evidence>
<dbReference type="PROSITE" id="PS01011">
    <property type="entry name" value="FOLYLPOLYGLU_SYNT_1"/>
    <property type="match status" value="1"/>
</dbReference>
<comment type="catalytic activity">
    <reaction evidence="21">
        <text>(6R)-5,10-methylenetetrahydrofolyl-(gamma-L-Glu)(n) + L-glutamate + ATP = (6R)-5,10-methylenetetrahydrofolyl-(gamma-L-Glu)(n+1) + ADP + phosphate + H(+)</text>
        <dbReference type="Rhea" id="RHEA:51912"/>
        <dbReference type="Rhea" id="RHEA-COMP:13257"/>
        <dbReference type="Rhea" id="RHEA-COMP:13258"/>
        <dbReference type="ChEBI" id="CHEBI:15378"/>
        <dbReference type="ChEBI" id="CHEBI:29985"/>
        <dbReference type="ChEBI" id="CHEBI:30616"/>
        <dbReference type="ChEBI" id="CHEBI:43474"/>
        <dbReference type="ChEBI" id="CHEBI:136572"/>
        <dbReference type="ChEBI" id="CHEBI:456216"/>
        <dbReference type="EC" id="6.3.2.17"/>
    </reaction>
</comment>
<comment type="cofactor">
    <cofactor evidence="1">
        <name>Mg(2+)</name>
        <dbReference type="ChEBI" id="CHEBI:18420"/>
    </cofactor>
</comment>
<keyword evidence="14" id="KW-0460">Magnesium</keyword>
<evidence type="ECO:0000256" key="8">
    <source>
        <dbReference type="ARBA" id="ARBA00013025"/>
    </source>
</evidence>
<dbReference type="InterPro" id="IPR013221">
    <property type="entry name" value="Mur_ligase_cen"/>
</dbReference>
<dbReference type="SUPFAM" id="SSF53623">
    <property type="entry name" value="MurD-like peptide ligases, catalytic domain"/>
    <property type="match status" value="1"/>
</dbReference>
<comment type="catalytic activity">
    <reaction evidence="19">
        <text>(6S)-5,6,7,8-tetrahydrofolyl-(gamma-L-Glu)(n) + L-glutamate + ATP = (6S)-5,6,7,8-tetrahydrofolyl-(gamma-L-Glu)(n+1) + ADP + phosphate + H(+)</text>
        <dbReference type="Rhea" id="RHEA:10580"/>
        <dbReference type="Rhea" id="RHEA-COMP:14738"/>
        <dbReference type="Rhea" id="RHEA-COMP:14740"/>
        <dbReference type="ChEBI" id="CHEBI:15378"/>
        <dbReference type="ChEBI" id="CHEBI:29985"/>
        <dbReference type="ChEBI" id="CHEBI:30616"/>
        <dbReference type="ChEBI" id="CHEBI:43474"/>
        <dbReference type="ChEBI" id="CHEBI:141005"/>
        <dbReference type="ChEBI" id="CHEBI:456216"/>
        <dbReference type="EC" id="6.3.2.17"/>
    </reaction>
</comment>
<comment type="similarity">
    <text evidence="5 23">Belongs to the folylpolyglutamate synthase family.</text>
</comment>
<organism evidence="26 27">
    <name type="scientific">Oceanospirillum sediminis</name>
    <dbReference type="NCBI Taxonomy" id="2760088"/>
    <lineage>
        <taxon>Bacteria</taxon>
        <taxon>Pseudomonadati</taxon>
        <taxon>Pseudomonadota</taxon>
        <taxon>Gammaproteobacteria</taxon>
        <taxon>Oceanospirillales</taxon>
        <taxon>Oceanospirillaceae</taxon>
        <taxon>Oceanospirillum</taxon>
    </lineage>
</organism>
<dbReference type="Gene3D" id="3.90.190.20">
    <property type="entry name" value="Mur ligase, C-terminal domain"/>
    <property type="match status" value="1"/>
</dbReference>
<reference evidence="26 27" key="1">
    <citation type="submission" date="2020-08" db="EMBL/GenBank/DDBJ databases">
        <title>Oceanospirillum sp. nov. isolated from marine sediment.</title>
        <authorList>
            <person name="Ji X."/>
        </authorList>
    </citation>
    <scope>NUCLEOTIDE SEQUENCE [LARGE SCALE GENOMIC DNA]</scope>
    <source>
        <strain evidence="26 27">D5</strain>
    </source>
</reference>
<evidence type="ECO:0000256" key="14">
    <source>
        <dbReference type="ARBA" id="ARBA00022842"/>
    </source>
</evidence>
<dbReference type="GO" id="GO:0046872">
    <property type="term" value="F:metal ion binding"/>
    <property type="evidence" value="ECO:0007669"/>
    <property type="project" value="UniProtKB-KW"/>
</dbReference>
<evidence type="ECO:0000259" key="25">
    <source>
        <dbReference type="Pfam" id="PF08245"/>
    </source>
</evidence>
<evidence type="ECO:0000256" key="7">
    <source>
        <dbReference type="ARBA" id="ARBA00013023"/>
    </source>
</evidence>
<gene>
    <name evidence="26" type="primary">folC</name>
    <name evidence="26" type="ORF">H4O21_10490</name>
</gene>
<comment type="catalytic activity">
    <reaction evidence="20">
        <text>10-formyltetrahydrofolyl-(gamma-L-Glu)(n) + L-glutamate + ATP = 10-formyltetrahydrofolyl-(gamma-L-Glu)(n+1) + ADP + phosphate + H(+)</text>
        <dbReference type="Rhea" id="RHEA:51904"/>
        <dbReference type="Rhea" id="RHEA-COMP:13088"/>
        <dbReference type="Rhea" id="RHEA-COMP:14300"/>
        <dbReference type="ChEBI" id="CHEBI:15378"/>
        <dbReference type="ChEBI" id="CHEBI:29985"/>
        <dbReference type="ChEBI" id="CHEBI:30616"/>
        <dbReference type="ChEBI" id="CHEBI:43474"/>
        <dbReference type="ChEBI" id="CHEBI:134413"/>
        <dbReference type="ChEBI" id="CHEBI:456216"/>
        <dbReference type="EC" id="6.3.2.17"/>
    </reaction>
</comment>
<evidence type="ECO:0000256" key="17">
    <source>
        <dbReference type="ARBA" id="ARBA00030592"/>
    </source>
</evidence>
<keyword evidence="15" id="KW-0289">Folate biosynthesis</keyword>
<dbReference type="InterPro" id="IPR004101">
    <property type="entry name" value="Mur_ligase_C"/>
</dbReference>
<evidence type="ECO:0000256" key="16">
    <source>
        <dbReference type="ARBA" id="ARBA00030048"/>
    </source>
</evidence>
<evidence type="ECO:0000256" key="6">
    <source>
        <dbReference type="ARBA" id="ARBA00011245"/>
    </source>
</evidence>
<evidence type="ECO:0000256" key="21">
    <source>
        <dbReference type="ARBA" id="ARBA00049035"/>
    </source>
</evidence>
<evidence type="ECO:0000256" key="13">
    <source>
        <dbReference type="ARBA" id="ARBA00022840"/>
    </source>
</evidence>
<name>A0A839IRB4_9GAMM</name>
<dbReference type="InterPro" id="IPR001645">
    <property type="entry name" value="Folylpolyglutamate_synth"/>
</dbReference>
<dbReference type="GO" id="GO:0008841">
    <property type="term" value="F:dihydrofolate synthase activity"/>
    <property type="evidence" value="ECO:0007669"/>
    <property type="project" value="UniProtKB-EC"/>
</dbReference>
<dbReference type="InterPro" id="IPR036615">
    <property type="entry name" value="Mur_ligase_C_dom_sf"/>
</dbReference>
<protein>
    <recommendedName>
        <fullName evidence="9">Dihydrofolate synthase/folylpolyglutamate synthase</fullName>
        <ecNumber evidence="7">6.3.2.12</ecNumber>
        <ecNumber evidence="8">6.3.2.17</ecNumber>
    </recommendedName>
    <alternativeName>
        <fullName evidence="18">Folylpoly-gamma-glutamate synthetase-dihydrofolate synthetase</fullName>
    </alternativeName>
    <alternativeName>
        <fullName evidence="16">Folylpolyglutamate synthetase</fullName>
    </alternativeName>
    <alternativeName>
        <fullName evidence="17">Tetrahydrofolylpolyglutamate synthase</fullName>
    </alternativeName>
</protein>
<evidence type="ECO:0000256" key="18">
    <source>
        <dbReference type="ARBA" id="ARBA00032510"/>
    </source>
</evidence>
<dbReference type="AlphaFoldDB" id="A0A839IRB4"/>
<evidence type="ECO:0000256" key="12">
    <source>
        <dbReference type="ARBA" id="ARBA00022741"/>
    </source>
</evidence>
<dbReference type="EC" id="6.3.2.12" evidence="7"/>
<comment type="function">
    <text evidence="2">Functions in two distinct reactions of the de novo folate biosynthetic pathway. Catalyzes the addition of a glutamate residue to dihydropteroate (7,8-dihydropteroate or H2Pte) to form dihydrofolate (7,8-dihydrofolate monoglutamate or H2Pte-Glu). Also catalyzes successive additions of L-glutamate to tetrahydrofolate or 10-formyltetrahydrofolate or 5,10-methylenetetrahydrofolate, leading to folylpolyglutamate derivatives.</text>
</comment>
<evidence type="ECO:0000256" key="19">
    <source>
        <dbReference type="ARBA" id="ARBA00047493"/>
    </source>
</evidence>
<evidence type="ECO:0000313" key="27">
    <source>
        <dbReference type="Proteomes" id="UP000565262"/>
    </source>
</evidence>
<evidence type="ECO:0000256" key="23">
    <source>
        <dbReference type="PIRNR" id="PIRNR001563"/>
    </source>
</evidence>
<evidence type="ECO:0000256" key="1">
    <source>
        <dbReference type="ARBA" id="ARBA00001946"/>
    </source>
</evidence>
<keyword evidence="11" id="KW-0479">Metal-binding</keyword>
<dbReference type="SUPFAM" id="SSF53244">
    <property type="entry name" value="MurD-like peptide ligases, peptide-binding domain"/>
    <property type="match status" value="1"/>
</dbReference>
<dbReference type="NCBIfam" id="NF008101">
    <property type="entry name" value="PRK10846.1"/>
    <property type="match status" value="1"/>
</dbReference>
<dbReference type="GO" id="GO:0005524">
    <property type="term" value="F:ATP binding"/>
    <property type="evidence" value="ECO:0007669"/>
    <property type="project" value="UniProtKB-KW"/>
</dbReference>
<dbReference type="EC" id="6.3.2.17" evidence="8"/>
<accession>A0A839IRB4</accession>
<evidence type="ECO:0000256" key="11">
    <source>
        <dbReference type="ARBA" id="ARBA00022723"/>
    </source>
</evidence>
<evidence type="ECO:0000256" key="9">
    <source>
        <dbReference type="ARBA" id="ARBA00019357"/>
    </source>
</evidence>
<evidence type="ECO:0000256" key="4">
    <source>
        <dbReference type="ARBA" id="ARBA00005150"/>
    </source>
</evidence>
<comment type="pathway">
    <text evidence="4">Cofactor biosynthesis; tetrahydrofolylpolyglutamate biosynthesis.</text>
</comment>
<evidence type="ECO:0000256" key="10">
    <source>
        <dbReference type="ARBA" id="ARBA00022598"/>
    </source>
</evidence>
<keyword evidence="12 23" id="KW-0547">Nucleotide-binding</keyword>
<evidence type="ECO:0000256" key="3">
    <source>
        <dbReference type="ARBA" id="ARBA00004799"/>
    </source>
</evidence>
<dbReference type="RefSeq" id="WP_182808818.1">
    <property type="nucleotide sequence ID" value="NZ_JACJFM010000011.1"/>
</dbReference>
<comment type="pathway">
    <text evidence="3">Cofactor biosynthesis; tetrahydrofolate biosynthesis; 7,8-dihydrofolate from 2-amino-4-hydroxy-6-hydroxymethyl-7,8-dihydropteridine diphosphate and 4-aminobenzoate: step 2/2.</text>
</comment>
<dbReference type="InterPro" id="IPR036565">
    <property type="entry name" value="Mur-like_cat_sf"/>
</dbReference>
<evidence type="ECO:0000256" key="15">
    <source>
        <dbReference type="ARBA" id="ARBA00022909"/>
    </source>
</evidence>
<dbReference type="UniPathway" id="UPA00077">
    <property type="reaction ID" value="UER00157"/>
</dbReference>
<evidence type="ECO:0000256" key="5">
    <source>
        <dbReference type="ARBA" id="ARBA00008276"/>
    </source>
</evidence>
<keyword evidence="10 23" id="KW-0436">Ligase</keyword>
<dbReference type="InterPro" id="IPR018109">
    <property type="entry name" value="Folylpolyglutamate_synth_CS"/>
</dbReference>
<dbReference type="EMBL" id="JACJFM010000011">
    <property type="protein sequence ID" value="MBB1487039.1"/>
    <property type="molecule type" value="Genomic_DNA"/>
</dbReference>
<comment type="caution">
    <text evidence="26">The sequence shown here is derived from an EMBL/GenBank/DDBJ whole genome shotgun (WGS) entry which is preliminary data.</text>
</comment>
<feature type="domain" description="Mur ligase C-terminal" evidence="24">
    <location>
        <begin position="297"/>
        <end position="415"/>
    </location>
</feature>
<dbReference type="GO" id="GO:0004326">
    <property type="term" value="F:tetrahydrofolylpolyglutamate synthase activity"/>
    <property type="evidence" value="ECO:0007669"/>
    <property type="project" value="UniProtKB-EC"/>
</dbReference>
<dbReference type="PANTHER" id="PTHR11136">
    <property type="entry name" value="FOLYLPOLYGLUTAMATE SYNTHASE-RELATED"/>
    <property type="match status" value="1"/>
</dbReference>
<evidence type="ECO:0000259" key="24">
    <source>
        <dbReference type="Pfam" id="PF02875"/>
    </source>
</evidence>
<sequence length="430" mass="46932">MISDTDLKQAGLDEWLNRLESLHPTEIDLGLERLRKVAGRLGVETLPGKVITVAGTNGKGSTVAMLDSVLRQAGYKTGCYTSPHFLRYNERICLNGHPVPDQMICDAFLRIEAARQDISLTYFEFGTLAAFLIFSDEAPDVSILEIGLGGRLDAANLIDPDLAIVTTVALDHESWLGSDLEQIGREKAGIFRKDIPVVIGSEAGKIPASVREEALRIGASDISQLGQEYRWFTEADGSWSWQSLDDDGKISEECLLLPAVSLPTDNAATVIQALNRSGFDISTEALYRGLQSASLTGRMQSIGRFVLDVAHNPHAAHYIAEKLQSMPVKGRRVALVGMLDDKDVESVLNIMAPVFSSWYIAQLEGPRATPALRIQEYLANEQQTDCRVFPHVAEALDAVLAETGADDQVLVFGSFLTVAGVLEVKERLLP</sequence>
<evidence type="ECO:0000313" key="26">
    <source>
        <dbReference type="EMBL" id="MBB1487039.1"/>
    </source>
</evidence>
<dbReference type="GO" id="GO:0046654">
    <property type="term" value="P:tetrahydrofolate biosynthetic process"/>
    <property type="evidence" value="ECO:0007669"/>
    <property type="project" value="UniProtKB-UniPathway"/>
</dbReference>
<keyword evidence="13 23" id="KW-0067">ATP-binding</keyword>
<dbReference type="FunFam" id="3.40.1190.10:FF:000004">
    <property type="entry name" value="Dihydrofolate synthase/folylpolyglutamate synthase"/>
    <property type="match status" value="1"/>
</dbReference>
<feature type="domain" description="Mur ligase central" evidence="25">
    <location>
        <begin position="53"/>
        <end position="192"/>
    </location>
</feature>
<keyword evidence="27" id="KW-1185">Reference proteome</keyword>
<comment type="catalytic activity">
    <reaction evidence="22">
        <text>7,8-dihydropteroate + L-glutamate + ATP = 7,8-dihydrofolate + ADP + phosphate + H(+)</text>
        <dbReference type="Rhea" id="RHEA:23584"/>
        <dbReference type="ChEBI" id="CHEBI:15378"/>
        <dbReference type="ChEBI" id="CHEBI:17839"/>
        <dbReference type="ChEBI" id="CHEBI:29985"/>
        <dbReference type="ChEBI" id="CHEBI:30616"/>
        <dbReference type="ChEBI" id="CHEBI:43474"/>
        <dbReference type="ChEBI" id="CHEBI:57451"/>
        <dbReference type="ChEBI" id="CHEBI:456216"/>
        <dbReference type="EC" id="6.3.2.12"/>
    </reaction>
</comment>
<proteinExistence type="inferred from homology"/>
<dbReference type="PANTHER" id="PTHR11136:SF0">
    <property type="entry name" value="DIHYDROFOLATE SYNTHETASE-RELATED"/>
    <property type="match status" value="1"/>
</dbReference>
<dbReference type="PIRSF" id="PIRSF001563">
    <property type="entry name" value="Folylpolyglu_synth"/>
    <property type="match status" value="1"/>
</dbReference>